<keyword evidence="1" id="KW-0732">Signal</keyword>
<evidence type="ECO:0000313" key="2">
    <source>
        <dbReference type="EMBL" id="GBN10919.1"/>
    </source>
</evidence>
<evidence type="ECO:0000256" key="1">
    <source>
        <dbReference type="SAM" id="SignalP"/>
    </source>
</evidence>
<feature type="chain" id="PRO_5021375185" description="Granulins domain-containing protein" evidence="1">
    <location>
        <begin position="16"/>
        <end position="201"/>
    </location>
</feature>
<dbReference type="Proteomes" id="UP000499080">
    <property type="component" value="Unassembled WGS sequence"/>
</dbReference>
<feature type="signal peptide" evidence="1">
    <location>
        <begin position="1"/>
        <end position="15"/>
    </location>
</feature>
<evidence type="ECO:0008006" key="4">
    <source>
        <dbReference type="Google" id="ProtNLM"/>
    </source>
</evidence>
<organism evidence="2 3">
    <name type="scientific">Araneus ventricosus</name>
    <name type="common">Orbweaver spider</name>
    <name type="synonym">Epeira ventricosa</name>
    <dbReference type="NCBI Taxonomy" id="182803"/>
    <lineage>
        <taxon>Eukaryota</taxon>
        <taxon>Metazoa</taxon>
        <taxon>Ecdysozoa</taxon>
        <taxon>Arthropoda</taxon>
        <taxon>Chelicerata</taxon>
        <taxon>Arachnida</taxon>
        <taxon>Araneae</taxon>
        <taxon>Araneomorphae</taxon>
        <taxon>Entelegynae</taxon>
        <taxon>Araneoidea</taxon>
        <taxon>Araneidae</taxon>
        <taxon>Araneus</taxon>
    </lineage>
</organism>
<keyword evidence="3" id="KW-1185">Reference proteome</keyword>
<reference evidence="2 3" key="1">
    <citation type="journal article" date="2019" name="Sci. Rep.">
        <title>Orb-weaving spider Araneus ventricosus genome elucidates the spidroin gene catalogue.</title>
        <authorList>
            <person name="Kono N."/>
            <person name="Nakamura H."/>
            <person name="Ohtoshi R."/>
            <person name="Moran D.A.P."/>
            <person name="Shinohara A."/>
            <person name="Yoshida Y."/>
            <person name="Fujiwara M."/>
            <person name="Mori M."/>
            <person name="Tomita M."/>
            <person name="Arakawa K."/>
        </authorList>
    </citation>
    <scope>NUCLEOTIDE SEQUENCE [LARGE SCALE GENOMIC DNA]</scope>
</reference>
<comment type="caution">
    <text evidence="2">The sequence shown here is derived from an EMBL/GenBank/DDBJ whole genome shotgun (WGS) entry which is preliminary data.</text>
</comment>
<evidence type="ECO:0000313" key="3">
    <source>
        <dbReference type="Proteomes" id="UP000499080"/>
    </source>
</evidence>
<dbReference type="EMBL" id="BGPR01005517">
    <property type="protein sequence ID" value="GBN10919.1"/>
    <property type="molecule type" value="Genomic_DNA"/>
</dbReference>
<protein>
    <recommendedName>
        <fullName evidence="4">Granulins domain-containing protein</fullName>
    </recommendedName>
</protein>
<gene>
    <name evidence="2" type="ORF">AVEN_160387_1</name>
</gene>
<name>A0A4Y2L933_ARAVE</name>
<sequence length="201" mass="21350">MRGLIFMLLIPSLMAANVLCPNGKTTCPEELYCCEIDGEHRCCDDYATTDVPDTKMKVYPGIETTVSQASTLAFSNASMSADVALSYVTCSSIFNCEGPCCSTYNCCPHKFGSCCTSSKCCGSLSSCCAGGCCEFMSTCCGSRCCPSGSKCCSGTGGSWCCDTKYSCGTRYMTCRNKGIAFSPEITTVVVLALGFLMSRYL</sequence>
<proteinExistence type="predicted"/>
<dbReference type="AlphaFoldDB" id="A0A4Y2L933"/>
<dbReference type="OrthoDB" id="6430978at2759"/>
<accession>A0A4Y2L933</accession>